<evidence type="ECO:0000313" key="3">
    <source>
        <dbReference type="EMBL" id="MDR0181434.1"/>
    </source>
</evidence>
<keyword evidence="2" id="KW-0732">Signal</keyword>
<feature type="region of interest" description="Disordered" evidence="1">
    <location>
        <begin position="104"/>
        <end position="134"/>
    </location>
</feature>
<accession>A0ABU1CAL7</accession>
<sequence length="515" mass="50527">MTQHSRLPVRASLALALTAAAFAPTAWAAFDSGSTGADGALNATAGMEIQLPPSGILNYTTINIPAGVTVKFKRNAANTPAYILASGDVTIAGTLDIRGADGKPTGTYGDGAQADDGLPGEGGPGGYGGGRGGRSDAQLRAEIVRGGAGLGPGGGPGGIEGDNGCTPAGGYYKYIGTGGGYANNAYKYYTTHQCAANYGPVGLAYGSTLLQPLAGGSGGGGGRGGTNFPGSGGGGGGGAVLIASSGTLRITGSVDATGGDGAGHAGTGVGGQGAGGSGGAIRLVATTVAGNGSILANGGCINYNNNRRQYCGYDGRNNYGGSEGRIRIEGESITFNGTSQPTFVRGDIGPVFIANAPALRISAVAGQTVAAVPTGSNDVSLPASTTGPVVVTFETTNVPVGNTVQLRVVPINGTPTEAISPAITGTTASGTAQVSVVLPQGSSTLQATTTYTVVVAALGDDALSEKLSRLASNEHVEKVEVTIALDGGARARLVTNSGRTFDMPYETLSAIGFKG</sequence>
<feature type="chain" id="PRO_5047257783" description="PE-PGRS family protein" evidence="2">
    <location>
        <begin position="29"/>
        <end position="515"/>
    </location>
</feature>
<feature type="compositionally biased region" description="Gly residues" evidence="1">
    <location>
        <begin position="119"/>
        <end position="132"/>
    </location>
</feature>
<evidence type="ECO:0008006" key="5">
    <source>
        <dbReference type="Google" id="ProtNLM"/>
    </source>
</evidence>
<feature type="signal peptide" evidence="2">
    <location>
        <begin position="1"/>
        <end position="28"/>
    </location>
</feature>
<keyword evidence="4" id="KW-1185">Reference proteome</keyword>
<name>A0ABU1CAL7_9GAMM</name>
<dbReference type="RefSeq" id="WP_309260624.1">
    <property type="nucleotide sequence ID" value="NZ_JARUHG010000001.1"/>
</dbReference>
<evidence type="ECO:0000313" key="4">
    <source>
        <dbReference type="Proteomes" id="UP001233535"/>
    </source>
</evidence>
<gene>
    <name evidence="3" type="ORF">P8609_00420</name>
</gene>
<proteinExistence type="predicted"/>
<evidence type="ECO:0000256" key="1">
    <source>
        <dbReference type="SAM" id="MobiDB-lite"/>
    </source>
</evidence>
<evidence type="ECO:0000256" key="2">
    <source>
        <dbReference type="SAM" id="SignalP"/>
    </source>
</evidence>
<dbReference type="Proteomes" id="UP001233535">
    <property type="component" value="Unassembled WGS sequence"/>
</dbReference>
<protein>
    <recommendedName>
        <fullName evidence="5">PE-PGRS family protein</fullName>
    </recommendedName>
</protein>
<comment type="caution">
    <text evidence="3">The sequence shown here is derived from an EMBL/GenBank/DDBJ whole genome shotgun (WGS) entry which is preliminary data.</text>
</comment>
<organism evidence="3 4">
    <name type="scientific">Lysobacter arvi</name>
    <dbReference type="NCBI Taxonomy" id="3038776"/>
    <lineage>
        <taxon>Bacteria</taxon>
        <taxon>Pseudomonadati</taxon>
        <taxon>Pseudomonadota</taxon>
        <taxon>Gammaproteobacteria</taxon>
        <taxon>Lysobacterales</taxon>
        <taxon>Lysobacteraceae</taxon>
        <taxon>Lysobacter</taxon>
    </lineage>
</organism>
<reference evidence="3 4" key="1">
    <citation type="submission" date="2023-04" db="EMBL/GenBank/DDBJ databases">
        <title>Lysobacter sp. strain UC isolated from soil sample.</title>
        <authorList>
            <person name="Choksket S."/>
            <person name="Harshvardhan F."/>
            <person name="Rana R."/>
            <person name="Patil P.B."/>
            <person name="Korpole S."/>
        </authorList>
    </citation>
    <scope>NUCLEOTIDE SEQUENCE [LARGE SCALE GENOMIC DNA]</scope>
    <source>
        <strain evidence="3 4">UC</strain>
    </source>
</reference>
<dbReference type="EMBL" id="JARUHG010000001">
    <property type="protein sequence ID" value="MDR0181434.1"/>
    <property type="molecule type" value="Genomic_DNA"/>
</dbReference>